<organism evidence="3 4">
    <name type="scientific">Thelonectria olida</name>
    <dbReference type="NCBI Taxonomy" id="1576542"/>
    <lineage>
        <taxon>Eukaryota</taxon>
        <taxon>Fungi</taxon>
        <taxon>Dikarya</taxon>
        <taxon>Ascomycota</taxon>
        <taxon>Pezizomycotina</taxon>
        <taxon>Sordariomycetes</taxon>
        <taxon>Hypocreomycetidae</taxon>
        <taxon>Hypocreales</taxon>
        <taxon>Nectriaceae</taxon>
        <taxon>Thelonectria</taxon>
    </lineage>
</organism>
<sequence>MDFNYQTVGYFSSYPVAPHERQPDSYASPSAGASFMPLHPPGPPAANSSVQPQANHGQIPPLPINSEAGFQMAFPNSAPTTPFVFGNANPFELINPFSAGIPEVPDSSLTPFATLNPRLILAPQSFPVETCPPESCVSQAFPEHALQAYPAQTSPAQVVPSQAPTQDVPMAEWSAGPAVPQTPCPSPTAKRVSSQECSLTQTSGADITQSAPTRTFPAPTVIGATLPWTMVPAPRTIINLTADESNPSPNPAVHPVPVQRLSFHDTPVRAHVAQEAPKQAAQPSCQSPTSQPSTKKGMRRKKQLSHRTRIQPHRGVRGARRTQNRVDQPETPQPKPIPGKTTTARQPNATSHPDSKVNPSQGLLPQSQATQTVTCSSNNSSMLPLPISSQIVPQPLPTSAPAQPSVRIFEVEDFGFSETSSYGSLPIECFDSFLKAEQPKGHPLSAKLSLQDFYTKHWCPGRSLHHETNPWLVNFTKLTDYSVLCALGCISYVYMNDYNGDIDPEGGAEMLQPALDDLNTLLQKTAVPVKPGVEKEQQDRDKEKAINLLIMLSTLHVVSSKNKACQSEEPLWLTALRKAEALLDQTDDRGRFNSSAPPTPTSIRVSQTMLVAYPIIVYEMMTPTPAGYKFNASKELARFAWLHQASTAREVKTSHGACATSREVLKVLSSITRLAFFMKHEEDRGAGSQPNVCLLESAEILRNLLDMMVDYDFSKTKPPDTATITDPEEMKVETSRAWVLVAMIYLQCRLYRLHRLNPLVQRYFDELCFIIGRMPIDGACFTAEAPFFPAFILATLGGSDQHYRVAMNWLKNVAVKAIRSLTSDVSQNVRSLYATAQRTSQWVYARDLNIKPPYLETNWWDTFVRQLNERERHEGVAPCYIAW</sequence>
<dbReference type="InterPro" id="IPR021858">
    <property type="entry name" value="Fun_TF"/>
</dbReference>
<evidence type="ECO:0000313" key="3">
    <source>
        <dbReference type="EMBL" id="KAH6894094.1"/>
    </source>
</evidence>
<keyword evidence="4" id="KW-1185">Reference proteome</keyword>
<keyword evidence="1" id="KW-0539">Nucleus</keyword>
<dbReference type="Proteomes" id="UP000777438">
    <property type="component" value="Unassembled WGS sequence"/>
</dbReference>
<accession>A0A9P9AV85</accession>
<evidence type="ECO:0000313" key="4">
    <source>
        <dbReference type="Proteomes" id="UP000777438"/>
    </source>
</evidence>
<evidence type="ECO:0000256" key="1">
    <source>
        <dbReference type="ARBA" id="ARBA00023242"/>
    </source>
</evidence>
<proteinExistence type="predicted"/>
<feature type="region of interest" description="Disordered" evidence="2">
    <location>
        <begin position="175"/>
        <end position="194"/>
    </location>
</feature>
<feature type="compositionally biased region" description="Polar residues" evidence="2">
    <location>
        <begin position="46"/>
        <end position="56"/>
    </location>
</feature>
<reference evidence="3 4" key="1">
    <citation type="journal article" date="2021" name="Nat. Commun.">
        <title>Genetic determinants of endophytism in the Arabidopsis root mycobiome.</title>
        <authorList>
            <person name="Mesny F."/>
            <person name="Miyauchi S."/>
            <person name="Thiergart T."/>
            <person name="Pickel B."/>
            <person name="Atanasova L."/>
            <person name="Karlsson M."/>
            <person name="Huettel B."/>
            <person name="Barry K.W."/>
            <person name="Haridas S."/>
            <person name="Chen C."/>
            <person name="Bauer D."/>
            <person name="Andreopoulos W."/>
            <person name="Pangilinan J."/>
            <person name="LaButti K."/>
            <person name="Riley R."/>
            <person name="Lipzen A."/>
            <person name="Clum A."/>
            <person name="Drula E."/>
            <person name="Henrissat B."/>
            <person name="Kohler A."/>
            <person name="Grigoriev I.V."/>
            <person name="Martin F.M."/>
            <person name="Hacquard S."/>
        </authorList>
    </citation>
    <scope>NUCLEOTIDE SEQUENCE [LARGE SCALE GENOMIC DNA]</scope>
    <source>
        <strain evidence="3 4">MPI-CAGE-CH-0241</strain>
    </source>
</reference>
<dbReference type="EMBL" id="JAGPYM010000005">
    <property type="protein sequence ID" value="KAH6894094.1"/>
    <property type="molecule type" value="Genomic_DNA"/>
</dbReference>
<dbReference type="AlphaFoldDB" id="A0A9P9AV85"/>
<gene>
    <name evidence="3" type="ORF">B0T10DRAFT_545660</name>
</gene>
<dbReference type="OrthoDB" id="3597252at2759"/>
<feature type="compositionally biased region" description="Basic residues" evidence="2">
    <location>
        <begin position="296"/>
        <end position="323"/>
    </location>
</feature>
<feature type="region of interest" description="Disordered" evidence="2">
    <location>
        <begin position="21"/>
        <end position="62"/>
    </location>
</feature>
<feature type="compositionally biased region" description="Polar residues" evidence="2">
    <location>
        <begin position="340"/>
        <end position="379"/>
    </location>
</feature>
<evidence type="ECO:0000256" key="2">
    <source>
        <dbReference type="SAM" id="MobiDB-lite"/>
    </source>
</evidence>
<feature type="compositionally biased region" description="Low complexity" evidence="2">
    <location>
        <begin position="279"/>
        <end position="294"/>
    </location>
</feature>
<comment type="caution">
    <text evidence="3">The sequence shown here is derived from an EMBL/GenBank/DDBJ whole genome shotgun (WGS) entry which is preliminary data.</text>
</comment>
<protein>
    <submittedName>
        <fullName evidence="3">Uncharacterized protein</fullName>
    </submittedName>
</protein>
<dbReference type="Pfam" id="PF11951">
    <property type="entry name" value="Fungal_trans_2"/>
    <property type="match status" value="1"/>
</dbReference>
<feature type="region of interest" description="Disordered" evidence="2">
    <location>
        <begin position="273"/>
        <end position="379"/>
    </location>
</feature>
<name>A0A9P9AV85_9HYPO</name>